<organism evidence="2 3">
    <name type="scientific">Lasiodiplodia hormozganensis</name>
    <dbReference type="NCBI Taxonomy" id="869390"/>
    <lineage>
        <taxon>Eukaryota</taxon>
        <taxon>Fungi</taxon>
        <taxon>Dikarya</taxon>
        <taxon>Ascomycota</taxon>
        <taxon>Pezizomycotina</taxon>
        <taxon>Dothideomycetes</taxon>
        <taxon>Dothideomycetes incertae sedis</taxon>
        <taxon>Botryosphaeriales</taxon>
        <taxon>Botryosphaeriaceae</taxon>
        <taxon>Lasiodiplodia</taxon>
    </lineage>
</organism>
<reference evidence="2" key="1">
    <citation type="submission" date="2023-06" db="EMBL/GenBank/DDBJ databases">
        <title>Multi-omics analyses reveal the molecular pathogenesis toolkit of Lasiodiplodia hormozganensis, a cross-kingdom pathogen.</title>
        <authorList>
            <person name="Felix C."/>
            <person name="Meneses R."/>
            <person name="Goncalves M.F.M."/>
            <person name="Tilleman L."/>
            <person name="Duarte A.S."/>
            <person name="Jorrin-Novo J.V."/>
            <person name="Van De Peer Y."/>
            <person name="Deforce D."/>
            <person name="Van Nieuwerburgh F."/>
            <person name="Esteves A.C."/>
            <person name="Alves A."/>
        </authorList>
    </citation>
    <scope>NUCLEOTIDE SEQUENCE</scope>
    <source>
        <strain evidence="2">CBS 339.90</strain>
    </source>
</reference>
<keyword evidence="3" id="KW-1185">Reference proteome</keyword>
<evidence type="ECO:0000313" key="3">
    <source>
        <dbReference type="Proteomes" id="UP001175001"/>
    </source>
</evidence>
<keyword evidence="1" id="KW-0732">Signal</keyword>
<feature type="chain" id="PRO_5041350967" evidence="1">
    <location>
        <begin position="20"/>
        <end position="113"/>
    </location>
</feature>
<dbReference type="AlphaFoldDB" id="A0AA40CV50"/>
<protein>
    <submittedName>
        <fullName evidence="2">Uncharacterized protein</fullName>
    </submittedName>
</protein>
<evidence type="ECO:0000256" key="1">
    <source>
        <dbReference type="SAM" id="SignalP"/>
    </source>
</evidence>
<accession>A0AA40CV50</accession>
<gene>
    <name evidence="2" type="ORF">DIS24_g7049</name>
</gene>
<evidence type="ECO:0000313" key="2">
    <source>
        <dbReference type="EMBL" id="KAK0650254.1"/>
    </source>
</evidence>
<dbReference type="EMBL" id="JAUJDW010000038">
    <property type="protein sequence ID" value="KAK0650254.1"/>
    <property type="molecule type" value="Genomic_DNA"/>
</dbReference>
<proteinExistence type="predicted"/>
<dbReference type="Proteomes" id="UP001175001">
    <property type="component" value="Unassembled WGS sequence"/>
</dbReference>
<feature type="signal peptide" evidence="1">
    <location>
        <begin position="1"/>
        <end position="19"/>
    </location>
</feature>
<sequence>MKLSSFIIAAGFLSTLSAAVPAPPGLVFAEAGVVPLVGTRRVEARNAPPTATTIEAVTPPTATTVETVTPRHPPTTAAMMERSASIPGNWNFKLFKLHPMTLTGTRQPTPAAR</sequence>
<name>A0AA40CV50_9PEZI</name>
<comment type="caution">
    <text evidence="2">The sequence shown here is derived from an EMBL/GenBank/DDBJ whole genome shotgun (WGS) entry which is preliminary data.</text>
</comment>